<sequence length="119" mass="13139">MKKCEFLIRLVGAVVIVLIALGAWAIVSFTVPPPSKRCGTPGGPPITAPRIRLSNGSYLAYQEHGDSRQNATLKIIFQVQCCCRHSVIALFFFGQGFLEENIIYVISYDRPGPVAMKRL</sequence>
<evidence type="ECO:0000313" key="1">
    <source>
        <dbReference type="EMBL" id="CAF2047444.1"/>
    </source>
</evidence>
<dbReference type="PANTHER" id="PTHR45763:SF59">
    <property type="entry name" value="ALPHA_BETA-HYDROLASES SUPERFAMILY PROTEIN"/>
    <property type="match status" value="1"/>
</dbReference>
<dbReference type="Proteomes" id="UP001295469">
    <property type="component" value="Chromosome A09"/>
</dbReference>
<protein>
    <submittedName>
        <fullName evidence="1">(rape) hypothetical protein</fullName>
    </submittedName>
</protein>
<dbReference type="AlphaFoldDB" id="A0A816PE24"/>
<reference evidence="1" key="1">
    <citation type="submission" date="2021-01" db="EMBL/GenBank/DDBJ databases">
        <authorList>
            <consortium name="Genoscope - CEA"/>
            <person name="William W."/>
        </authorList>
    </citation>
    <scope>NUCLEOTIDE SEQUENCE</scope>
</reference>
<proteinExistence type="predicted"/>
<accession>A0A816PE24</accession>
<dbReference type="PANTHER" id="PTHR45763">
    <property type="entry name" value="HYDROLASE, ALPHA/BETA FOLD FAMILY PROTEIN, EXPRESSED-RELATED"/>
    <property type="match status" value="1"/>
</dbReference>
<dbReference type="EMBL" id="HG994363">
    <property type="protein sequence ID" value="CAF2047444.1"/>
    <property type="molecule type" value="Genomic_DNA"/>
</dbReference>
<organism evidence="1">
    <name type="scientific">Brassica napus</name>
    <name type="common">Rape</name>
    <dbReference type="NCBI Taxonomy" id="3708"/>
    <lineage>
        <taxon>Eukaryota</taxon>
        <taxon>Viridiplantae</taxon>
        <taxon>Streptophyta</taxon>
        <taxon>Embryophyta</taxon>
        <taxon>Tracheophyta</taxon>
        <taxon>Spermatophyta</taxon>
        <taxon>Magnoliopsida</taxon>
        <taxon>eudicotyledons</taxon>
        <taxon>Gunneridae</taxon>
        <taxon>Pentapetalae</taxon>
        <taxon>rosids</taxon>
        <taxon>malvids</taxon>
        <taxon>Brassicales</taxon>
        <taxon>Brassicaceae</taxon>
        <taxon>Brassiceae</taxon>
        <taxon>Brassica</taxon>
    </lineage>
</organism>
<gene>
    <name evidence="1" type="ORF">DARMORV10_A09P47230.1</name>
</gene>
<name>A0A816PE24_BRANA</name>
<dbReference type="Gramene" id="CDX78221">
    <property type="protein sequence ID" value="CDX78221"/>
    <property type="gene ID" value="GSBRNA2T00129540001"/>
</dbReference>